<proteinExistence type="predicted"/>
<comment type="caution">
    <text evidence="2">The sequence shown here is derived from an EMBL/GenBank/DDBJ whole genome shotgun (WGS) entry which is preliminary data.</text>
</comment>
<name>A0ABT2CZX5_9BURK</name>
<keyword evidence="3" id="KW-1185">Reference proteome</keyword>
<accession>A0ABT2CZX5</accession>
<reference evidence="2 3" key="1">
    <citation type="submission" date="2022-08" db="EMBL/GenBank/DDBJ databases">
        <title>Reclassification of Massilia species as members of the genera Telluria, Duganella, Pseudoduganella, Mokoshia gen. nov. and Zemynaea gen. nov. using orthogonal and non-orthogonal genome-based approaches.</title>
        <authorList>
            <person name="Bowman J.P."/>
        </authorList>
    </citation>
    <scope>NUCLEOTIDE SEQUENCE [LARGE SCALE GENOMIC DNA]</scope>
    <source>
        <strain evidence="2 3">JCM 31606</strain>
    </source>
</reference>
<evidence type="ECO:0000256" key="1">
    <source>
        <dbReference type="SAM" id="MobiDB-lite"/>
    </source>
</evidence>
<feature type="region of interest" description="Disordered" evidence="1">
    <location>
        <begin position="34"/>
        <end position="57"/>
    </location>
</feature>
<dbReference type="Proteomes" id="UP001204621">
    <property type="component" value="Unassembled WGS sequence"/>
</dbReference>
<gene>
    <name evidence="2" type="ORF">NX778_15715</name>
</gene>
<evidence type="ECO:0000313" key="3">
    <source>
        <dbReference type="Proteomes" id="UP001204621"/>
    </source>
</evidence>
<dbReference type="EMBL" id="JANUGU010000005">
    <property type="protein sequence ID" value="MCS0659517.1"/>
    <property type="molecule type" value="Genomic_DNA"/>
</dbReference>
<evidence type="ECO:0000313" key="2">
    <source>
        <dbReference type="EMBL" id="MCS0659517.1"/>
    </source>
</evidence>
<organism evidence="2 3">
    <name type="scientific">Massilia terrae</name>
    <dbReference type="NCBI Taxonomy" id="1811224"/>
    <lineage>
        <taxon>Bacteria</taxon>
        <taxon>Pseudomonadati</taxon>
        <taxon>Pseudomonadota</taxon>
        <taxon>Betaproteobacteria</taxon>
        <taxon>Burkholderiales</taxon>
        <taxon>Oxalobacteraceae</taxon>
        <taxon>Telluria group</taxon>
        <taxon>Massilia</taxon>
    </lineage>
</organism>
<sequence>MSKIQEFFSAGGRRLFDSEKPVVDAFNDKYGRALAGASAPQHHAERANPKPNQNPRTLAGQVITNATRYSEQTRVLAGSVLSQKPSGSHVHRLAASVLGSDKDARASQSVSAKARTIKRQSIVTMVTKRQISTKAK</sequence>
<dbReference type="RefSeq" id="WP_258812707.1">
    <property type="nucleotide sequence ID" value="NZ_JANUGU010000005.1"/>
</dbReference>
<protein>
    <submittedName>
        <fullName evidence="2">Uncharacterized protein</fullName>
    </submittedName>
</protein>